<protein>
    <submittedName>
        <fullName evidence="2">Uncharacterized protein</fullName>
    </submittedName>
</protein>
<evidence type="ECO:0000313" key="2">
    <source>
        <dbReference type="EMBL" id="KAA6399828.1"/>
    </source>
</evidence>
<accession>A0A5J4WXM0</accession>
<keyword evidence="1" id="KW-0732">Signal</keyword>
<evidence type="ECO:0000313" key="3">
    <source>
        <dbReference type="Proteomes" id="UP000324800"/>
    </source>
</evidence>
<proteinExistence type="predicted"/>
<organism evidence="2 3">
    <name type="scientific">Streblomastix strix</name>
    <dbReference type="NCBI Taxonomy" id="222440"/>
    <lineage>
        <taxon>Eukaryota</taxon>
        <taxon>Metamonada</taxon>
        <taxon>Preaxostyla</taxon>
        <taxon>Oxymonadida</taxon>
        <taxon>Streblomastigidae</taxon>
        <taxon>Streblomastix</taxon>
    </lineage>
</organism>
<name>A0A5J4WXM0_9EUKA</name>
<feature type="signal peptide" evidence="1">
    <location>
        <begin position="1"/>
        <end position="17"/>
    </location>
</feature>
<dbReference type="InterPro" id="IPR018391">
    <property type="entry name" value="PQQ_b-propeller_rpt"/>
</dbReference>
<reference evidence="2 3" key="1">
    <citation type="submission" date="2019-03" db="EMBL/GenBank/DDBJ databases">
        <title>Single cell metagenomics reveals metabolic interactions within the superorganism composed of flagellate Streblomastix strix and complex community of Bacteroidetes bacteria on its surface.</title>
        <authorList>
            <person name="Treitli S.C."/>
            <person name="Kolisko M."/>
            <person name="Husnik F."/>
            <person name="Keeling P."/>
            <person name="Hampl V."/>
        </authorList>
    </citation>
    <scope>NUCLEOTIDE SEQUENCE [LARGE SCALE GENOMIC DNA]</scope>
    <source>
        <strain evidence="2">ST1C</strain>
    </source>
</reference>
<comment type="caution">
    <text evidence="2">The sequence shown here is derived from an EMBL/GenBank/DDBJ whole genome shotgun (WGS) entry which is preliminary data.</text>
</comment>
<dbReference type="SMART" id="SM00564">
    <property type="entry name" value="PQQ"/>
    <property type="match status" value="2"/>
</dbReference>
<evidence type="ECO:0000256" key="1">
    <source>
        <dbReference type="SAM" id="SignalP"/>
    </source>
</evidence>
<dbReference type="InterPro" id="IPR011047">
    <property type="entry name" value="Quinoprotein_ADH-like_sf"/>
</dbReference>
<dbReference type="SUPFAM" id="SSF50998">
    <property type="entry name" value="Quinoprotein alcohol dehydrogenase-like"/>
    <property type="match status" value="1"/>
</dbReference>
<dbReference type="AlphaFoldDB" id="A0A5J4WXM0"/>
<dbReference type="InterPro" id="IPR015943">
    <property type="entry name" value="WD40/YVTN_repeat-like_dom_sf"/>
</dbReference>
<sequence>MNLLSLVLLTCIAQSYAVIIIGSVDGAIHCLDGRTGNERWSFDSGGALARASGHGNVIPSLDGSLYSLKNNGRIEKMPYTVDDFILSSPFYQNGVQFTALKEIKKFYLNPETGKKLSEAEMTKFIECKKLKTISSDSKECIFNPVIFGRMNYHVHALDTKSGLELWNITVGEFIGPFAFNSDSNIDNNSQNNNPPYVSITFDGQVNAHTYDRNNKLKLLWSKRFSSFAVPCRLITDRRERQQIFPQKTADSQINGALNQINEQSRKVTRIYEPEFLPDPILVTLINKNLFIINVPDYFESHDARISDHFNTLIPDPGSTCCISTSQFEARLTDRNSNDFPQDEDDSDKS</sequence>
<gene>
    <name evidence="2" type="ORF">EZS28_004646</name>
</gene>
<dbReference type="OrthoDB" id="63989at2759"/>
<dbReference type="Gene3D" id="2.130.10.10">
    <property type="entry name" value="YVTN repeat-like/Quinoprotein amine dehydrogenase"/>
    <property type="match status" value="1"/>
</dbReference>
<feature type="chain" id="PRO_5023918576" evidence="1">
    <location>
        <begin position="18"/>
        <end position="349"/>
    </location>
</feature>
<dbReference type="Proteomes" id="UP000324800">
    <property type="component" value="Unassembled WGS sequence"/>
</dbReference>
<dbReference type="EMBL" id="SNRW01000672">
    <property type="protein sequence ID" value="KAA6399828.1"/>
    <property type="molecule type" value="Genomic_DNA"/>
</dbReference>